<dbReference type="InterPro" id="IPR040079">
    <property type="entry name" value="Glutathione_S-Trfase"/>
</dbReference>
<dbReference type="InParanoid" id="A0A6I8UN29"/>
<dbReference type="InterPro" id="IPR004045">
    <property type="entry name" value="Glutathione_S-Trfase_N"/>
</dbReference>
<evidence type="ECO:0000256" key="2">
    <source>
        <dbReference type="RuleBase" id="RU003494"/>
    </source>
</evidence>
<dbReference type="FunCoup" id="A0A6I8UN29">
    <property type="interactions" value="192"/>
</dbReference>
<dbReference type="Proteomes" id="UP000001819">
    <property type="component" value="Chromosome 2"/>
</dbReference>
<dbReference type="CDD" id="cd03177">
    <property type="entry name" value="GST_C_Delta_Epsilon"/>
    <property type="match status" value="1"/>
</dbReference>
<dbReference type="RefSeq" id="XP_001358021.1">
    <property type="nucleotide sequence ID" value="XM_001357984.4"/>
</dbReference>
<dbReference type="CDD" id="cd03045">
    <property type="entry name" value="GST_N_Delta_Epsilon"/>
    <property type="match status" value="1"/>
</dbReference>
<evidence type="ECO:0000259" key="4">
    <source>
        <dbReference type="PROSITE" id="PS50405"/>
    </source>
</evidence>
<dbReference type="Bgee" id="FBgn0078178">
    <property type="expression patterns" value="Expressed in female reproductive system and 2 other cell types or tissues"/>
</dbReference>
<dbReference type="SUPFAM" id="SSF52833">
    <property type="entry name" value="Thioredoxin-like"/>
    <property type="match status" value="1"/>
</dbReference>
<gene>
    <name evidence="6" type="primary">LOC4800814</name>
</gene>
<dbReference type="InterPro" id="IPR004046">
    <property type="entry name" value="GST_C"/>
</dbReference>
<dbReference type="SFLD" id="SFLDG01153">
    <property type="entry name" value="Main.4:_Theta-like"/>
    <property type="match status" value="1"/>
</dbReference>
<evidence type="ECO:0000313" key="6">
    <source>
        <dbReference type="RefSeq" id="XP_001358021.1"/>
    </source>
</evidence>
<proteinExistence type="inferred from homology"/>
<dbReference type="GO" id="GO:0006749">
    <property type="term" value="P:glutathione metabolic process"/>
    <property type="evidence" value="ECO:0007669"/>
    <property type="project" value="TreeGrafter"/>
</dbReference>
<dbReference type="AlphaFoldDB" id="A0A6I8UN29"/>
<name>A0A6I8UN29_DROPS</name>
<dbReference type="KEGG" id="dpo:4800814"/>
<dbReference type="SFLD" id="SFLDG00358">
    <property type="entry name" value="Main_(cytGST)"/>
    <property type="match status" value="1"/>
</dbReference>
<dbReference type="OMA" id="SFYQAIF"/>
<sequence length="213" mass="24393">MDFYYHPGSAPCRSVMMTAKALGVDLNLKFVNVLEGEQLKPEFVQLNPQHTIPTLVDNGFIIWESRAIMIYLVEKYGKDDDSLYPADPQKRAVINQRLYFDMGSMFESFYQAIFPQIRYKTPANPEAMLKVDKAFGLLNTFLEEDDFVAGASLTVADIAILSSVSTFEVVDYDISQYPNVAKWYEKAKEVTPGWEENWEGVVLLKKFMQSNRQ</sequence>
<dbReference type="Gene3D" id="1.20.1050.10">
    <property type="match status" value="1"/>
</dbReference>
<dbReference type="Pfam" id="PF00043">
    <property type="entry name" value="GST_C"/>
    <property type="match status" value="1"/>
</dbReference>
<dbReference type="InterPro" id="IPR036282">
    <property type="entry name" value="Glutathione-S-Trfase_C_sf"/>
</dbReference>
<dbReference type="Pfam" id="PF02798">
    <property type="entry name" value="GST_N"/>
    <property type="match status" value="1"/>
</dbReference>
<keyword evidence="5" id="KW-1185">Reference proteome</keyword>
<dbReference type="SFLD" id="SFLDS00019">
    <property type="entry name" value="Glutathione_Transferase_(cytos"/>
    <property type="match status" value="1"/>
</dbReference>
<dbReference type="Gene3D" id="3.40.30.10">
    <property type="entry name" value="Glutaredoxin"/>
    <property type="match status" value="1"/>
</dbReference>
<dbReference type="InterPro" id="IPR036249">
    <property type="entry name" value="Thioredoxin-like_sf"/>
</dbReference>
<evidence type="ECO:0000313" key="5">
    <source>
        <dbReference type="Proteomes" id="UP000001819"/>
    </source>
</evidence>
<evidence type="ECO:0000259" key="3">
    <source>
        <dbReference type="PROSITE" id="PS50404"/>
    </source>
</evidence>
<dbReference type="InterPro" id="IPR010987">
    <property type="entry name" value="Glutathione-S-Trfase_C-like"/>
</dbReference>
<dbReference type="PANTHER" id="PTHR43969:SF9">
    <property type="entry name" value="GLUTATHIONE S TRANSFERASE D10, ISOFORM A-RELATED"/>
    <property type="match status" value="1"/>
</dbReference>
<dbReference type="GO" id="GO:0004364">
    <property type="term" value="F:glutathione transferase activity"/>
    <property type="evidence" value="ECO:0007669"/>
    <property type="project" value="TreeGrafter"/>
</dbReference>
<organism evidence="5 6">
    <name type="scientific">Drosophila pseudoobscura pseudoobscura</name>
    <name type="common">Fruit fly</name>
    <dbReference type="NCBI Taxonomy" id="46245"/>
    <lineage>
        <taxon>Eukaryota</taxon>
        <taxon>Metazoa</taxon>
        <taxon>Ecdysozoa</taxon>
        <taxon>Arthropoda</taxon>
        <taxon>Hexapoda</taxon>
        <taxon>Insecta</taxon>
        <taxon>Pterygota</taxon>
        <taxon>Neoptera</taxon>
        <taxon>Endopterygota</taxon>
        <taxon>Diptera</taxon>
        <taxon>Brachycera</taxon>
        <taxon>Muscomorpha</taxon>
        <taxon>Ephydroidea</taxon>
        <taxon>Drosophilidae</taxon>
        <taxon>Drosophila</taxon>
        <taxon>Sophophora</taxon>
    </lineage>
</organism>
<evidence type="ECO:0000256" key="1">
    <source>
        <dbReference type="ARBA" id="ARBA00011738"/>
    </source>
</evidence>
<reference evidence="6" key="2">
    <citation type="submission" date="2025-08" db="UniProtKB">
        <authorList>
            <consortium name="RefSeq"/>
        </authorList>
    </citation>
    <scope>IDENTIFICATION</scope>
    <source>
        <strain evidence="6">MV-25-SWS-2005</strain>
        <tissue evidence="6">Whole body</tissue>
    </source>
</reference>
<dbReference type="PROSITE" id="PS50405">
    <property type="entry name" value="GST_CTER"/>
    <property type="match status" value="1"/>
</dbReference>
<feature type="domain" description="GST C-terminal" evidence="4">
    <location>
        <begin position="87"/>
        <end position="213"/>
    </location>
</feature>
<comment type="similarity">
    <text evidence="2">Belongs to the GST superfamily.</text>
</comment>
<comment type="subunit">
    <text evidence="1">Homodimer.</text>
</comment>
<reference evidence="5" key="1">
    <citation type="submission" date="2024-06" db="UniProtKB">
        <authorList>
            <consortium name="RefSeq"/>
        </authorList>
    </citation>
    <scope>NUCLEOTIDE SEQUENCE [LARGE SCALE GENOMIC DNA]</scope>
    <source>
        <strain evidence="5">MV2-25</strain>
    </source>
</reference>
<dbReference type="FunFam" id="1.20.1050.10:FF:000007">
    <property type="entry name" value="Glutathione S-transferase 1-1"/>
    <property type="match status" value="1"/>
</dbReference>
<dbReference type="GeneID" id="4800814"/>
<protein>
    <submittedName>
        <fullName evidence="6">Glutathione S-transferase 1-1-like</fullName>
    </submittedName>
</protein>
<dbReference type="FunFam" id="3.40.30.10:FF:000034">
    <property type="entry name" value="glutathione S-transferase 1"/>
    <property type="match status" value="1"/>
</dbReference>
<accession>A0A6I8UN29</accession>
<feature type="domain" description="GST N-terminal" evidence="3">
    <location>
        <begin position="1"/>
        <end position="80"/>
    </location>
</feature>
<dbReference type="PROSITE" id="PS50404">
    <property type="entry name" value="GST_NTER"/>
    <property type="match status" value="1"/>
</dbReference>
<dbReference type="SUPFAM" id="SSF47616">
    <property type="entry name" value="GST C-terminal domain-like"/>
    <property type="match status" value="1"/>
</dbReference>
<dbReference type="PANTHER" id="PTHR43969">
    <property type="entry name" value="GLUTATHIONE S TRANSFERASE D10, ISOFORM A-RELATED"/>
    <property type="match status" value="1"/>
</dbReference>
<dbReference type="PROSITE" id="PS51354">
    <property type="entry name" value="GLUTAREDOXIN_2"/>
    <property type="match status" value="1"/>
</dbReference>